<evidence type="ECO:0000313" key="4">
    <source>
        <dbReference type="EMBL" id="GAG12365.1"/>
    </source>
</evidence>
<dbReference type="GO" id="GO:0051082">
    <property type="term" value="F:unfolded protein binding"/>
    <property type="evidence" value="ECO:0007669"/>
    <property type="project" value="InterPro"/>
</dbReference>
<proteinExistence type="predicted"/>
<sequence length="190" mass="21159">MAKRDYYEVLGVGKNASVDDIKRAYRRMAIKYHPDKNPNDKEAETKFKECAEAYEVLSDPEKRQRYDQFGHEGLRGMGMRDYSHMRWQDISSIFEDIFSGFGGFGDLFGMGTGARTRRTGPTRGYDLETAVDLTLNDIAKGTEKTIEFTRQDTCPECTGSGCAPGTTPGRCPTCNGTGQIARGGGFFQMV</sequence>
<dbReference type="Gene3D" id="2.10.230.10">
    <property type="entry name" value="Heat shock protein DnaJ, cysteine-rich domain"/>
    <property type="match status" value="1"/>
</dbReference>
<reference evidence="4" key="1">
    <citation type="journal article" date="2014" name="Front. Microbiol.">
        <title>High frequency of phylogenetically diverse reductive dehalogenase-homologous genes in deep subseafloor sedimentary metagenomes.</title>
        <authorList>
            <person name="Kawai M."/>
            <person name="Futagami T."/>
            <person name="Toyoda A."/>
            <person name="Takaki Y."/>
            <person name="Nishi S."/>
            <person name="Hori S."/>
            <person name="Arai W."/>
            <person name="Tsubouchi T."/>
            <person name="Morono Y."/>
            <person name="Uchiyama I."/>
            <person name="Ito T."/>
            <person name="Fujiyama A."/>
            <person name="Inagaki F."/>
            <person name="Takami H."/>
        </authorList>
    </citation>
    <scope>NUCLEOTIDE SEQUENCE</scope>
    <source>
        <strain evidence="4">Expedition CK06-06</strain>
    </source>
</reference>
<evidence type="ECO:0000259" key="2">
    <source>
        <dbReference type="PROSITE" id="PS50076"/>
    </source>
</evidence>
<evidence type="ECO:0000259" key="3">
    <source>
        <dbReference type="PROSITE" id="PS51188"/>
    </source>
</evidence>
<dbReference type="PANTHER" id="PTHR43096:SF52">
    <property type="entry name" value="DNAJ HOMOLOG 1, MITOCHONDRIAL-RELATED"/>
    <property type="match status" value="1"/>
</dbReference>
<dbReference type="Gene3D" id="2.60.260.20">
    <property type="entry name" value="Urease metallochaperone UreE, N-terminal domain"/>
    <property type="match status" value="1"/>
</dbReference>
<dbReference type="PANTHER" id="PTHR43096">
    <property type="entry name" value="DNAJ HOMOLOG 1, MITOCHONDRIAL-RELATED"/>
    <property type="match status" value="1"/>
</dbReference>
<dbReference type="PROSITE" id="PS51188">
    <property type="entry name" value="ZF_CR"/>
    <property type="match status" value="1"/>
</dbReference>
<dbReference type="Pfam" id="PF00226">
    <property type="entry name" value="DnaJ"/>
    <property type="match status" value="1"/>
</dbReference>
<dbReference type="FunFam" id="1.10.287.110:FF:000034">
    <property type="entry name" value="Chaperone protein DnaJ"/>
    <property type="match status" value="1"/>
</dbReference>
<dbReference type="SUPFAM" id="SSF57938">
    <property type="entry name" value="DnaJ/Hsp40 cysteine-rich domain"/>
    <property type="match status" value="1"/>
</dbReference>
<dbReference type="InterPro" id="IPR036869">
    <property type="entry name" value="J_dom_sf"/>
</dbReference>
<feature type="domain" description="CR-type" evidence="3">
    <location>
        <begin position="141"/>
        <end position="190"/>
    </location>
</feature>
<dbReference type="EMBL" id="BARS01020886">
    <property type="protein sequence ID" value="GAG12365.1"/>
    <property type="molecule type" value="Genomic_DNA"/>
</dbReference>
<dbReference type="AlphaFoldDB" id="X0V2M8"/>
<dbReference type="PRINTS" id="PR00625">
    <property type="entry name" value="JDOMAIN"/>
</dbReference>
<dbReference type="GO" id="GO:0031072">
    <property type="term" value="F:heat shock protein binding"/>
    <property type="evidence" value="ECO:0007669"/>
    <property type="project" value="InterPro"/>
</dbReference>
<dbReference type="CDD" id="cd10719">
    <property type="entry name" value="DnaJ_zf"/>
    <property type="match status" value="1"/>
</dbReference>
<dbReference type="GO" id="GO:0042026">
    <property type="term" value="P:protein refolding"/>
    <property type="evidence" value="ECO:0007669"/>
    <property type="project" value="TreeGrafter"/>
</dbReference>
<gene>
    <name evidence="4" type="ORF">S01H1_33632</name>
</gene>
<name>X0V2M8_9ZZZZ</name>
<evidence type="ECO:0000256" key="1">
    <source>
        <dbReference type="ARBA" id="ARBA00023186"/>
    </source>
</evidence>
<organism evidence="4">
    <name type="scientific">marine sediment metagenome</name>
    <dbReference type="NCBI Taxonomy" id="412755"/>
    <lineage>
        <taxon>unclassified sequences</taxon>
        <taxon>metagenomes</taxon>
        <taxon>ecological metagenomes</taxon>
    </lineage>
</organism>
<comment type="caution">
    <text evidence="4">The sequence shown here is derived from an EMBL/GenBank/DDBJ whole genome shotgun (WGS) entry which is preliminary data.</text>
</comment>
<dbReference type="Gene3D" id="1.10.287.110">
    <property type="entry name" value="DnaJ domain"/>
    <property type="match status" value="1"/>
</dbReference>
<feature type="non-terminal residue" evidence="4">
    <location>
        <position position="190"/>
    </location>
</feature>
<dbReference type="SUPFAM" id="SSF46565">
    <property type="entry name" value="Chaperone J-domain"/>
    <property type="match status" value="1"/>
</dbReference>
<feature type="domain" description="J" evidence="2">
    <location>
        <begin position="5"/>
        <end position="70"/>
    </location>
</feature>
<dbReference type="PROSITE" id="PS50076">
    <property type="entry name" value="DNAJ_2"/>
    <property type="match status" value="1"/>
</dbReference>
<dbReference type="CDD" id="cd06257">
    <property type="entry name" value="DnaJ"/>
    <property type="match status" value="1"/>
</dbReference>
<evidence type="ECO:0008006" key="5">
    <source>
        <dbReference type="Google" id="ProtNLM"/>
    </source>
</evidence>
<accession>X0V2M8</accession>
<dbReference type="SMART" id="SM00271">
    <property type="entry name" value="DnaJ"/>
    <property type="match status" value="1"/>
</dbReference>
<dbReference type="InterPro" id="IPR001305">
    <property type="entry name" value="HSP_DnaJ_Cys-rich_dom"/>
</dbReference>
<dbReference type="GO" id="GO:0005737">
    <property type="term" value="C:cytoplasm"/>
    <property type="evidence" value="ECO:0007669"/>
    <property type="project" value="TreeGrafter"/>
</dbReference>
<dbReference type="InterPro" id="IPR036410">
    <property type="entry name" value="HSP_DnaJ_Cys-rich_dom_sf"/>
</dbReference>
<keyword evidence="1" id="KW-0143">Chaperone</keyword>
<protein>
    <recommendedName>
        <fullName evidence="5">J domain-containing protein</fullName>
    </recommendedName>
</protein>
<dbReference type="InterPro" id="IPR001623">
    <property type="entry name" value="DnaJ_domain"/>
</dbReference>